<dbReference type="PROSITE" id="PS50966">
    <property type="entry name" value="ZF_SWIM"/>
    <property type="match status" value="1"/>
</dbReference>
<accession>A0A972JZN9</accession>
<sequence length="573" mass="67521">MEDPRIMFELTYENLFQNIRPYFSSIILKRGWEYYREDMVERFRMENGSIVQAIIYGSDLYKVRLDIKHFSSSECSCPYNGYCKHMAAVMFEAVRQVGLQPLQFLTPDRKLMINSKPAANHKPVDTLFAVQAEMDLGGLQVSASVSNGGISNPTLPTIAAAEGASIAIKPVTTPKEVGSVTDWHRYFEKQFSNYSIYSSGALDSFFDEVSSKLLIFGQGWNPSLKVLYEMNVLLFIMKRTDVLQQQIERNYSYYSHSYGQGFRAISKQCYEQFLVLDSQMNSMEVSQLNPSYMQETAAFLAAYSSPKHSSMMRWRDTYSLLWWGLLRDEARIGNEKDRLESISEHQEQLSPRQKQDISMNLALFDVIEGNDQQAMQRTNKLPNRQPSLYVFFLQAFMTNQEWDRLIDWLKWLRPLVQSSGTSHMETYFHYWQEAAKHRELAEEWLDIVCSMLPSSFTYYSRYLLKHQQYRRWIDLQMIFERTPFEIEKESLKLIEAHDRNLLLPLYHLSVERFILQKNRAAYKSAVRLMKKLNQYYKHLGEQEHGQRYLMHIKKQFSRYRAFQEELQKGKLIQ</sequence>
<dbReference type="GO" id="GO:0008270">
    <property type="term" value="F:zinc ion binding"/>
    <property type="evidence" value="ECO:0007669"/>
    <property type="project" value="UniProtKB-KW"/>
</dbReference>
<evidence type="ECO:0000313" key="3">
    <source>
        <dbReference type="EMBL" id="NOU92950.1"/>
    </source>
</evidence>
<reference evidence="3" key="1">
    <citation type="submission" date="2019-10" db="EMBL/GenBank/DDBJ databases">
        <title>Description of Paenibacillus glebae sp. nov.</title>
        <authorList>
            <person name="Carlier A."/>
            <person name="Qi S."/>
        </authorList>
    </citation>
    <scope>NUCLEOTIDE SEQUENCE</scope>
    <source>
        <strain evidence="3">LMG 31456</strain>
    </source>
</reference>
<dbReference type="EMBL" id="WHOD01000027">
    <property type="protein sequence ID" value="NOU92950.1"/>
    <property type="molecule type" value="Genomic_DNA"/>
</dbReference>
<organism evidence="3 4">
    <name type="scientific">Paenibacillus foliorum</name>
    <dbReference type="NCBI Taxonomy" id="2654974"/>
    <lineage>
        <taxon>Bacteria</taxon>
        <taxon>Bacillati</taxon>
        <taxon>Bacillota</taxon>
        <taxon>Bacilli</taxon>
        <taxon>Bacillales</taxon>
        <taxon>Paenibacillaceae</taxon>
        <taxon>Paenibacillus</taxon>
    </lineage>
</organism>
<evidence type="ECO:0000259" key="2">
    <source>
        <dbReference type="PROSITE" id="PS50966"/>
    </source>
</evidence>
<comment type="caution">
    <text evidence="3">The sequence shown here is derived from an EMBL/GenBank/DDBJ whole genome shotgun (WGS) entry which is preliminary data.</text>
</comment>
<evidence type="ECO:0000313" key="4">
    <source>
        <dbReference type="Proteomes" id="UP000641588"/>
    </source>
</evidence>
<protein>
    <recommendedName>
        <fullName evidence="2">SWIM-type domain-containing protein</fullName>
    </recommendedName>
</protein>
<proteinExistence type="predicted"/>
<dbReference type="InterPro" id="IPR007527">
    <property type="entry name" value="Znf_SWIM"/>
</dbReference>
<gene>
    <name evidence="3" type="ORF">GC093_06835</name>
</gene>
<keyword evidence="1" id="KW-0862">Zinc</keyword>
<dbReference type="Pfam" id="PF04434">
    <property type="entry name" value="SWIM"/>
    <property type="match status" value="1"/>
</dbReference>
<dbReference type="Proteomes" id="UP000641588">
    <property type="component" value="Unassembled WGS sequence"/>
</dbReference>
<evidence type="ECO:0000256" key="1">
    <source>
        <dbReference type="PROSITE-ProRule" id="PRU00325"/>
    </source>
</evidence>
<keyword evidence="1" id="KW-0863">Zinc-finger</keyword>
<dbReference type="AlphaFoldDB" id="A0A972JZN9"/>
<keyword evidence="4" id="KW-1185">Reference proteome</keyword>
<feature type="domain" description="SWIM-type" evidence="2">
    <location>
        <begin position="61"/>
        <end position="94"/>
    </location>
</feature>
<name>A0A972JZN9_9BACL</name>
<keyword evidence="1" id="KW-0479">Metal-binding</keyword>